<dbReference type="Proteomes" id="UP000766595">
    <property type="component" value="Unassembled WGS sequence"/>
</dbReference>
<evidence type="ECO:0000256" key="2">
    <source>
        <dbReference type="ARBA" id="ARBA00023163"/>
    </source>
</evidence>
<dbReference type="EMBL" id="JAHHZF010000010">
    <property type="protein sequence ID" value="MBT9291643.1"/>
    <property type="molecule type" value="Genomic_DNA"/>
</dbReference>
<dbReference type="InterPro" id="IPR011075">
    <property type="entry name" value="TetR_C"/>
</dbReference>
<dbReference type="SUPFAM" id="SSF48498">
    <property type="entry name" value="Tetracyclin repressor-like, C-terminal domain"/>
    <property type="match status" value="1"/>
</dbReference>
<sequence length="173" mass="19114">MEHLGNRTVLRVVKEGRQRAAVPTLTAFASGRLAFLAPQPPERRTGVVDGRRAARHIQELAHRALVTAFATTRGRQIALTLAASDPESEMTKAFRNWVILSSRETGRRLIGEAVARGEITAPADMETVLDMIYPPIFYRLLAGHLQLVIHFADSLVTRTLALLARPDGLARMK</sequence>
<proteinExistence type="predicted"/>
<keyword evidence="1" id="KW-0805">Transcription regulation</keyword>
<evidence type="ECO:0000256" key="1">
    <source>
        <dbReference type="ARBA" id="ARBA00023015"/>
    </source>
</evidence>
<name>A0A947D5W9_9HYPH</name>
<dbReference type="AlphaFoldDB" id="A0A947D5W9"/>
<gene>
    <name evidence="4" type="ORF">KL771_19410</name>
</gene>
<dbReference type="InterPro" id="IPR036271">
    <property type="entry name" value="Tet_transcr_reg_TetR-rel_C_sf"/>
</dbReference>
<evidence type="ECO:0000313" key="4">
    <source>
        <dbReference type="EMBL" id="MBT9291643.1"/>
    </source>
</evidence>
<dbReference type="Gene3D" id="1.10.357.10">
    <property type="entry name" value="Tetracycline Repressor, domain 2"/>
    <property type="match status" value="1"/>
</dbReference>
<reference evidence="4 5" key="1">
    <citation type="submission" date="2021-06" db="EMBL/GenBank/DDBJ databases">
        <authorList>
            <person name="Grouzdev D.S."/>
            <person name="Koziaeva V."/>
        </authorList>
    </citation>
    <scope>NUCLEOTIDE SEQUENCE [LARGE SCALE GENOMIC DNA]</scope>
    <source>
        <strain evidence="4 5">22</strain>
    </source>
</reference>
<evidence type="ECO:0000313" key="5">
    <source>
        <dbReference type="Proteomes" id="UP000766595"/>
    </source>
</evidence>
<dbReference type="Pfam" id="PF16859">
    <property type="entry name" value="TetR_C_11"/>
    <property type="match status" value="1"/>
</dbReference>
<comment type="caution">
    <text evidence="4">The sequence shown here is derived from an EMBL/GenBank/DDBJ whole genome shotgun (WGS) entry which is preliminary data.</text>
</comment>
<organism evidence="4 5">
    <name type="scientific">Prosthecodimorpha staleyi</name>
    <dbReference type="NCBI Taxonomy" id="2840188"/>
    <lineage>
        <taxon>Bacteria</taxon>
        <taxon>Pseudomonadati</taxon>
        <taxon>Pseudomonadota</taxon>
        <taxon>Alphaproteobacteria</taxon>
        <taxon>Hyphomicrobiales</taxon>
        <taxon>Ancalomicrobiaceae</taxon>
        <taxon>Prosthecodimorpha</taxon>
    </lineage>
</organism>
<keyword evidence="5" id="KW-1185">Reference proteome</keyword>
<feature type="domain" description="Tetracyclin repressor-like C-terminal" evidence="3">
    <location>
        <begin position="63"/>
        <end position="157"/>
    </location>
</feature>
<accession>A0A947D5W9</accession>
<keyword evidence="2" id="KW-0804">Transcription</keyword>
<evidence type="ECO:0000259" key="3">
    <source>
        <dbReference type="Pfam" id="PF16859"/>
    </source>
</evidence>
<protein>
    <submittedName>
        <fullName evidence="4">TetR/AcrR family transcriptional regulator C-terminal ligand-binding domain-containing protein</fullName>
    </submittedName>
</protein>